<geneLocation type="plasmid" evidence="2 3">
    <name>p2</name>
</geneLocation>
<sequence>MRLLEQRPEYNGVRGLLSPYAGPARRAGHAPFRPIQIDNGKLEKTDHSFDEAMGQ</sequence>
<dbReference type="RefSeq" id="WP_205297156.1">
    <property type="nucleotide sequence ID" value="NZ_CP070372.1"/>
</dbReference>
<evidence type="ECO:0000313" key="3">
    <source>
        <dbReference type="Proteomes" id="UP000663629"/>
    </source>
</evidence>
<gene>
    <name evidence="2" type="ORF">JWJ88_20500</name>
</gene>
<evidence type="ECO:0000256" key="1">
    <source>
        <dbReference type="SAM" id="MobiDB-lite"/>
    </source>
</evidence>
<protein>
    <submittedName>
        <fullName evidence="2">Uncharacterized protein</fullName>
    </submittedName>
</protein>
<name>A0ABX7JSK1_9RHOB</name>
<evidence type="ECO:0000313" key="2">
    <source>
        <dbReference type="EMBL" id="QRZ16273.1"/>
    </source>
</evidence>
<feature type="compositionally biased region" description="Basic and acidic residues" evidence="1">
    <location>
        <begin position="40"/>
        <end position="55"/>
    </location>
</feature>
<dbReference type="Proteomes" id="UP000663629">
    <property type="component" value="Plasmid p2"/>
</dbReference>
<organism evidence="2 3">
    <name type="scientific">Paracoccus methylovorus</name>
    <dbReference type="NCBI Taxonomy" id="2812658"/>
    <lineage>
        <taxon>Bacteria</taxon>
        <taxon>Pseudomonadati</taxon>
        <taxon>Pseudomonadota</taxon>
        <taxon>Alphaproteobacteria</taxon>
        <taxon>Rhodobacterales</taxon>
        <taxon>Paracoccaceae</taxon>
        <taxon>Paracoccus</taxon>
    </lineage>
</organism>
<proteinExistence type="predicted"/>
<keyword evidence="2" id="KW-0614">Plasmid</keyword>
<reference evidence="2 3" key="1">
    <citation type="submission" date="2021-02" db="EMBL/GenBank/DDBJ databases">
        <title>Paracoccus methylovroum sp.nov., a new methanol and methylamine utilizing methylotrophic denitrifer.</title>
        <authorList>
            <person name="Timsy T."/>
            <person name="Behrendt U."/>
            <person name="Ulrich A."/>
            <person name="Spanner T."/>
            <person name="Foesel B.U."/>
            <person name="Horn M.A."/>
            <person name="Kolb S."/>
        </authorList>
    </citation>
    <scope>NUCLEOTIDE SEQUENCE [LARGE SCALE GENOMIC DNA]</scope>
    <source>
        <strain evidence="2 3">H4-D09</strain>
        <plasmid evidence="2 3">p2</plasmid>
    </source>
</reference>
<accession>A0ABX7JSK1</accession>
<dbReference type="EMBL" id="CP070372">
    <property type="protein sequence ID" value="QRZ16273.1"/>
    <property type="molecule type" value="Genomic_DNA"/>
</dbReference>
<keyword evidence="3" id="KW-1185">Reference proteome</keyword>
<feature type="region of interest" description="Disordered" evidence="1">
    <location>
        <begin position="23"/>
        <end position="55"/>
    </location>
</feature>